<evidence type="ECO:0000313" key="1">
    <source>
        <dbReference type="EMBL" id="RZV36438.1"/>
    </source>
</evidence>
<dbReference type="SUPFAM" id="SSF52540">
    <property type="entry name" value="P-loop containing nucleoside triphosphate hydrolases"/>
    <property type="match status" value="1"/>
</dbReference>
<organism evidence="1 2">
    <name type="scientific">Candidatus Acidulodesulfobacterium acidiphilum</name>
    <dbReference type="NCBI Taxonomy" id="2597224"/>
    <lineage>
        <taxon>Bacteria</taxon>
        <taxon>Deltaproteobacteria</taxon>
        <taxon>Candidatus Acidulodesulfobacterales</taxon>
        <taxon>Candidatus Acidulodesulfobacterium</taxon>
    </lineage>
</organism>
<proteinExistence type="predicted"/>
<name>A0A520X5M6_9DELT</name>
<gene>
    <name evidence="1" type="ORF">EVJ48_10400</name>
</gene>
<dbReference type="Proteomes" id="UP000322454">
    <property type="component" value="Unassembled WGS sequence"/>
</dbReference>
<dbReference type="Gene3D" id="3.40.50.300">
    <property type="entry name" value="P-loop containing nucleotide triphosphate hydrolases"/>
    <property type="match status" value="1"/>
</dbReference>
<dbReference type="InterPro" id="IPR027417">
    <property type="entry name" value="P-loop_NTPase"/>
</dbReference>
<evidence type="ECO:0008006" key="3">
    <source>
        <dbReference type="Google" id="ProtNLM"/>
    </source>
</evidence>
<dbReference type="InterPro" id="IPR052732">
    <property type="entry name" value="Cell-binding_unc_protein"/>
</dbReference>
<dbReference type="Pfam" id="PF13671">
    <property type="entry name" value="AAA_33"/>
    <property type="match status" value="1"/>
</dbReference>
<accession>A0A520X5M6</accession>
<reference evidence="1 2" key="1">
    <citation type="submission" date="2019-01" db="EMBL/GenBank/DDBJ databases">
        <title>Insights into ecological role of a new deltaproteobacterial order Candidatus Sinidesulfobacterales (Sva0485) by metagenomics and metatranscriptomics.</title>
        <authorList>
            <person name="Tan S."/>
            <person name="Liu J."/>
            <person name="Fang Y."/>
            <person name="Hedlund B."/>
            <person name="Lian Z.-H."/>
            <person name="Huang L.-Y."/>
            <person name="Li J.-T."/>
            <person name="Huang L.-N."/>
            <person name="Li W.-J."/>
            <person name="Jiang H.-C."/>
            <person name="Dong H.-L."/>
            <person name="Shu W.-S."/>
        </authorList>
    </citation>
    <scope>NUCLEOTIDE SEQUENCE [LARGE SCALE GENOMIC DNA]</scope>
    <source>
        <strain evidence="1">AP4</strain>
    </source>
</reference>
<sequence length="672" mass="76932">MQNIMKNAKETMLDNGVDNSVNNNGVNKKEVSEAISNLLNPSEIIETHISRVYLTDKFAYKQKKIVNFGFVDYTSLEKRIYFAKKELSLNRRACSGIYLDLLELRKKKDRYFIGFKGGKLIDVLVRMKRVDTAFFLSSILSEHVGLSYTNINIDDILEDILKKTAKKIYLFHKNARKSKRISKFGGYDVYKANWEDNFQTVKEYIVSADKKNLRDSHSFFKKITINKSDIFSSFSEEFFKDFFAFIESLLSSRSFAEFIRLRAVSGFVRDVHGDLRMEHIAILDHSRVNGICLMDCVEFDERYRCQDIYLDIAFLLMDFEFNGYFYESVKFLGYYKNFFNYLKYIAPFEQYEHLVIPLFKAYRAIVRCKISLLSKDSGEDMRLKAMEYFKLAAFYLATAQKPVVILNCGLSGSGKSSLSRLLSAWFYARVFSTDEIRHALYGSAEKSVKYSAEANFEVYRIMLKEGLKEFEKCRSAADKALKDDTHNTAVNDIGAVNTQNTYNSARSDEIEGVSIGDGLRGISGGVDSNGSVGGGSGGGVIFDATFLKRSYREKIINAFNKKDCIFILLYSKIYDEKEEIILKRLENRAGTAGKSGLNLNYYSEADVSVYFNQKTYLEEPSESELKPLSEHLAEADGVNSFYSYAAAHCYIKVDAADELKDRFNALMNRLQI</sequence>
<dbReference type="PANTHER" id="PTHR43883:SF1">
    <property type="entry name" value="GLUCONOKINASE"/>
    <property type="match status" value="1"/>
</dbReference>
<protein>
    <recommendedName>
        <fullName evidence="3">Aminoglycoside phosphotransferase domain-containing protein</fullName>
    </recommendedName>
</protein>
<comment type="caution">
    <text evidence="1">The sequence shown here is derived from an EMBL/GenBank/DDBJ whole genome shotgun (WGS) entry which is preliminary data.</text>
</comment>
<evidence type="ECO:0000313" key="2">
    <source>
        <dbReference type="Proteomes" id="UP000322454"/>
    </source>
</evidence>
<dbReference type="EMBL" id="SHMQ01000068">
    <property type="protein sequence ID" value="RZV36438.1"/>
    <property type="molecule type" value="Genomic_DNA"/>
</dbReference>
<dbReference type="PANTHER" id="PTHR43883">
    <property type="entry name" value="SLR0207 PROTEIN"/>
    <property type="match status" value="1"/>
</dbReference>
<dbReference type="AlphaFoldDB" id="A0A520X5M6"/>